<comment type="caution">
    <text evidence="1">The sequence shown here is derived from an EMBL/GenBank/DDBJ whole genome shotgun (WGS) entry which is preliminary data.</text>
</comment>
<evidence type="ECO:0000313" key="1">
    <source>
        <dbReference type="EMBL" id="OGK42192.1"/>
    </source>
</evidence>
<dbReference type="AlphaFoldDB" id="A0A1F7IFQ9"/>
<dbReference type="Proteomes" id="UP000177698">
    <property type="component" value="Unassembled WGS sequence"/>
</dbReference>
<organism evidence="1 2">
    <name type="scientific">Candidatus Roizmanbacteria bacterium RIFCSPLOWO2_01_FULL_37_12</name>
    <dbReference type="NCBI Taxonomy" id="1802056"/>
    <lineage>
        <taxon>Bacteria</taxon>
        <taxon>Candidatus Roizmaniibacteriota</taxon>
    </lineage>
</organism>
<name>A0A1F7IFQ9_9BACT</name>
<accession>A0A1F7IFQ9</accession>
<proteinExistence type="predicted"/>
<dbReference type="EMBL" id="MGAG01000003">
    <property type="protein sequence ID" value="OGK42192.1"/>
    <property type="molecule type" value="Genomic_DNA"/>
</dbReference>
<reference evidence="1 2" key="1">
    <citation type="journal article" date="2016" name="Nat. Commun.">
        <title>Thousands of microbial genomes shed light on interconnected biogeochemical processes in an aquifer system.</title>
        <authorList>
            <person name="Anantharaman K."/>
            <person name="Brown C.T."/>
            <person name="Hug L.A."/>
            <person name="Sharon I."/>
            <person name="Castelle C.J."/>
            <person name="Probst A.J."/>
            <person name="Thomas B.C."/>
            <person name="Singh A."/>
            <person name="Wilkins M.J."/>
            <person name="Karaoz U."/>
            <person name="Brodie E.L."/>
            <person name="Williams K.H."/>
            <person name="Hubbard S.S."/>
            <person name="Banfield J.F."/>
        </authorList>
    </citation>
    <scope>NUCLEOTIDE SEQUENCE [LARGE SCALE GENOMIC DNA]</scope>
</reference>
<protein>
    <submittedName>
        <fullName evidence="1">Uncharacterized protein</fullName>
    </submittedName>
</protein>
<sequence length="81" mass="9499">MEKFPWHTQTLRAAYRLKRYPLSVAEEPHIIHSDRDGKTRIIPPDEGLSRVSPLRFAADDHHTGQYDILQKLKKGEVIEFF</sequence>
<gene>
    <name evidence="1" type="ORF">A2954_04235</name>
</gene>
<evidence type="ECO:0000313" key="2">
    <source>
        <dbReference type="Proteomes" id="UP000177698"/>
    </source>
</evidence>